<evidence type="ECO:0000256" key="2">
    <source>
        <dbReference type="ARBA" id="ARBA00012552"/>
    </source>
</evidence>
<dbReference type="FunFam" id="3.40.50.300:FF:000083">
    <property type="entry name" value="ATP-dependent RNA helicase DOB1"/>
    <property type="match status" value="1"/>
</dbReference>
<evidence type="ECO:0000256" key="3">
    <source>
        <dbReference type="ARBA" id="ARBA00022741"/>
    </source>
</evidence>
<dbReference type="Pfam" id="PF08148">
    <property type="entry name" value="DSHCT"/>
    <property type="match status" value="1"/>
</dbReference>
<dbReference type="Proteomes" id="UP000467840">
    <property type="component" value="Chromosome 7"/>
</dbReference>
<keyword evidence="3" id="KW-0547">Nucleotide-binding</keyword>
<dbReference type="InterPro" id="IPR025696">
    <property type="entry name" value="Beta-barrel_MTR4"/>
</dbReference>
<evidence type="ECO:0000256" key="9">
    <source>
        <dbReference type="ARBA" id="ARBA00061045"/>
    </source>
</evidence>
<dbReference type="InterPro" id="IPR014001">
    <property type="entry name" value="Helicase_ATP-bd"/>
</dbReference>
<dbReference type="Gene3D" id="1.10.3380.30">
    <property type="match status" value="1"/>
</dbReference>
<gene>
    <name evidence="14" type="ORF">GH714_007305</name>
</gene>
<comment type="caution">
    <text evidence="14">The sequence shown here is derived from an EMBL/GenBank/DDBJ whole genome shotgun (WGS) entry which is preliminary data.</text>
</comment>
<dbReference type="InterPro" id="IPR050699">
    <property type="entry name" value="RNA-DNA_Helicase"/>
</dbReference>
<accession>A0A6A6L139</accession>
<keyword evidence="6" id="KW-0067">ATP-binding</keyword>
<keyword evidence="11" id="KW-0732">Signal</keyword>
<dbReference type="InterPro" id="IPR016438">
    <property type="entry name" value="SKI2-like"/>
</dbReference>
<evidence type="ECO:0000256" key="7">
    <source>
        <dbReference type="ARBA" id="ARBA00023242"/>
    </source>
</evidence>
<feature type="chain" id="PRO_5025536863" description="RNA helicase" evidence="11">
    <location>
        <begin position="25"/>
        <end position="1113"/>
    </location>
</feature>
<evidence type="ECO:0000259" key="13">
    <source>
        <dbReference type="PROSITE" id="PS51194"/>
    </source>
</evidence>
<dbReference type="SMART" id="SM00490">
    <property type="entry name" value="HELICc"/>
    <property type="match status" value="1"/>
</dbReference>
<feature type="domain" description="Helicase C-terminal" evidence="13">
    <location>
        <begin position="432"/>
        <end position="634"/>
    </location>
</feature>
<evidence type="ECO:0000259" key="12">
    <source>
        <dbReference type="PROSITE" id="PS51192"/>
    </source>
</evidence>
<evidence type="ECO:0000313" key="14">
    <source>
        <dbReference type="EMBL" id="KAF2294075.1"/>
    </source>
</evidence>
<evidence type="ECO:0000256" key="1">
    <source>
        <dbReference type="ARBA" id="ARBA00004123"/>
    </source>
</evidence>
<dbReference type="Pfam" id="PF00270">
    <property type="entry name" value="DEAD"/>
    <property type="match status" value="1"/>
</dbReference>
<dbReference type="EMBL" id="JAAGAX010000013">
    <property type="protein sequence ID" value="KAF2294075.1"/>
    <property type="molecule type" value="Genomic_DNA"/>
</dbReference>
<organism evidence="14 15">
    <name type="scientific">Hevea brasiliensis</name>
    <name type="common">Para rubber tree</name>
    <name type="synonym">Siphonia brasiliensis</name>
    <dbReference type="NCBI Taxonomy" id="3981"/>
    <lineage>
        <taxon>Eukaryota</taxon>
        <taxon>Viridiplantae</taxon>
        <taxon>Streptophyta</taxon>
        <taxon>Embryophyta</taxon>
        <taxon>Tracheophyta</taxon>
        <taxon>Spermatophyta</taxon>
        <taxon>Magnoliopsida</taxon>
        <taxon>eudicotyledons</taxon>
        <taxon>Gunneridae</taxon>
        <taxon>Pentapetalae</taxon>
        <taxon>rosids</taxon>
        <taxon>fabids</taxon>
        <taxon>Malpighiales</taxon>
        <taxon>Euphorbiaceae</taxon>
        <taxon>Crotonoideae</taxon>
        <taxon>Micrandreae</taxon>
        <taxon>Hevea</taxon>
    </lineage>
</organism>
<evidence type="ECO:0000313" key="15">
    <source>
        <dbReference type="Proteomes" id="UP000467840"/>
    </source>
</evidence>
<dbReference type="SMART" id="SM01142">
    <property type="entry name" value="DSHCT"/>
    <property type="match status" value="1"/>
</dbReference>
<evidence type="ECO:0000256" key="10">
    <source>
        <dbReference type="SAM" id="MobiDB-lite"/>
    </source>
</evidence>
<comment type="subcellular location">
    <subcellularLocation>
        <location evidence="1">Nucleus</location>
    </subcellularLocation>
</comment>
<name>A0A6A6L139_HEVBR</name>
<protein>
    <recommendedName>
        <fullName evidence="2">RNA helicase</fullName>
        <ecNumber evidence="2">3.6.4.13</ecNumber>
    </recommendedName>
</protein>
<dbReference type="PANTHER" id="PTHR12131:SF25">
    <property type="entry name" value="DEXH-BOX ATP-DEPENDENT RNA HELICASE DEXH9"/>
    <property type="match status" value="1"/>
</dbReference>
<dbReference type="PROSITE" id="PS51192">
    <property type="entry name" value="HELICASE_ATP_BIND_1"/>
    <property type="match status" value="1"/>
</dbReference>
<dbReference type="GO" id="GO:0005654">
    <property type="term" value="C:nucleoplasm"/>
    <property type="evidence" value="ECO:0007669"/>
    <property type="project" value="UniProtKB-ARBA"/>
</dbReference>
<dbReference type="Pfam" id="PF00271">
    <property type="entry name" value="Helicase_C"/>
    <property type="match status" value="1"/>
</dbReference>
<dbReference type="InterPro" id="IPR001650">
    <property type="entry name" value="Helicase_C-like"/>
</dbReference>
<dbReference type="Pfam" id="PF21408">
    <property type="entry name" value="MTR4-like_stalk"/>
    <property type="match status" value="1"/>
</dbReference>
<dbReference type="InterPro" id="IPR048392">
    <property type="entry name" value="MTR4-like_stalk"/>
</dbReference>
<dbReference type="GO" id="GO:0016787">
    <property type="term" value="F:hydrolase activity"/>
    <property type="evidence" value="ECO:0007669"/>
    <property type="project" value="UniProtKB-KW"/>
</dbReference>
<dbReference type="EC" id="3.6.4.13" evidence="2"/>
<evidence type="ECO:0000256" key="8">
    <source>
        <dbReference type="ARBA" id="ARBA00047984"/>
    </source>
</evidence>
<dbReference type="FunFam" id="3.40.50.300:FF:000141">
    <property type="entry name" value="ATP-dependent RNA helicase DOB1"/>
    <property type="match status" value="1"/>
</dbReference>
<dbReference type="CDD" id="cd18795">
    <property type="entry name" value="SF2_C_Ski2"/>
    <property type="match status" value="1"/>
</dbReference>
<keyword evidence="7" id="KW-0539">Nucleus</keyword>
<feature type="region of interest" description="Disordered" evidence="10">
    <location>
        <begin position="128"/>
        <end position="151"/>
    </location>
</feature>
<feature type="domain" description="Helicase ATP-binding" evidence="12">
    <location>
        <begin position="201"/>
        <end position="357"/>
    </location>
</feature>
<sequence>MNYLKMKLLLLILIIGGSISCSLGVEPLESLASQRGGKEKTACQLAGKADPSEDVKRNHMNMMEKLREYDENYLQPAADSKQNIDGNFRHNEIRMRRLLQKGPVTPSGGSVSSISIPGIEGLMASVKRKSVEDPSGEPLPMQKQRRENGSVTANESVACVHDVSYPEGYIPPPRPGFSVHKDSKPVKEFPFTLDPFQSEAIKCLDNGESVMVSAHTSAGKTVVALYAIAMSLRNQQRVIYTSPIKALSNQKYREFKEEFSDVGLMTGDVTIEPNSSCLVMTTEIWRSMQYKGSEITREVAWVIFDEVHYMRDRERGVVWEESIVMAPKNSRFVFLSATVPNAKEFADWVAKVHQQPCHIVYTDYRPTPLQHYIFPAGANGLYLVVDEKGKFREDSFQKALNALVPKSEGEKKRENGKWQKGLVVGKIGEESDIFKMVKMIIQRQYDPVILFSFSKRECEFLAMQMAKMDLNEDDEKVNIETIFWSAMDMLSDDDKKLPQVSNMLPLLKRGIGVHHSGLLPILKEVIEILFQEGLIKCLFATETFSIGLNMPAKTVVFTNVRKFDGDKFRWISSGEYIQMSGRAGRRGIDDRGICILMVDEKLEPPTAKMMLKGSADSLNSAFHLSYNMLLNQMRCEDGDPENLLRNSFYQFQADRAIPDLEKQVKVLEEERDSMIIEEEDNLKNYYDLIQQYKSLKKDVCDIVFSPKYCLPFLQAGRIVCLQCTGINESSPSFSIEDKVTWGVIINFDRVKSFSEDDASRKPEDSNYTVDVLTRCVVSRDGIAKKNIKIVPLKESGEPLVVSVSISEITSLSSARLYLSKDLLPLEVRENTLKKVLEILSRNPTGLPLDPEGDMKIQSNSYKKAVRRIEALEHLFEKHEIAKSPLIEQKLKVLHKKQELTSKIKSIKKTMRSSTSLAFKDELKARKRVLRRLGYVTSDDVVELKGKVACEISSADELTLTELMFNGVLKDIKVEEMISLLSCFVWQEKLQDAAKPREELDLLFSQLQDTARRVAKLQLECKVQIDVENFVSSFRPDIMEAVYAWAKGSKFYEIMEITQVFEGSLIRAIRRLEEVLQQLIQAAKSIGETELEAKFEEAVSKIKRDIVFAASLYL</sequence>
<dbReference type="Gene3D" id="3.40.50.300">
    <property type="entry name" value="P-loop containing nucleotide triphosphate hydrolases"/>
    <property type="match status" value="2"/>
</dbReference>
<dbReference type="GO" id="GO:0005524">
    <property type="term" value="F:ATP binding"/>
    <property type="evidence" value="ECO:0007669"/>
    <property type="project" value="UniProtKB-KW"/>
</dbReference>
<dbReference type="FunFam" id="1.10.3380.30:FF:000009">
    <property type="entry name" value="DExH-box ATP-dependent RNA helicase DExH9"/>
    <property type="match status" value="1"/>
</dbReference>
<dbReference type="AlphaFoldDB" id="A0A6A6L139"/>
<evidence type="ECO:0000256" key="11">
    <source>
        <dbReference type="SAM" id="SignalP"/>
    </source>
</evidence>
<dbReference type="SUPFAM" id="SSF52540">
    <property type="entry name" value="P-loop containing nucleoside triphosphate hydrolases"/>
    <property type="match status" value="1"/>
</dbReference>
<keyword evidence="4" id="KW-0378">Hydrolase</keyword>
<dbReference type="GO" id="GO:0003723">
    <property type="term" value="F:RNA binding"/>
    <property type="evidence" value="ECO:0007669"/>
    <property type="project" value="InterPro"/>
</dbReference>
<dbReference type="FunFam" id="2.40.30.300:FF:000003">
    <property type="entry name" value="DEAD-box family ATP dependent helicase"/>
    <property type="match status" value="1"/>
</dbReference>
<dbReference type="Gene3D" id="1.20.1500.20">
    <property type="match status" value="1"/>
</dbReference>
<dbReference type="Gene3D" id="2.40.30.300">
    <property type="match status" value="1"/>
</dbReference>
<dbReference type="GO" id="GO:0006401">
    <property type="term" value="P:RNA catabolic process"/>
    <property type="evidence" value="ECO:0007669"/>
    <property type="project" value="InterPro"/>
</dbReference>
<proteinExistence type="inferred from homology"/>
<dbReference type="InterPro" id="IPR027417">
    <property type="entry name" value="P-loop_NTPase"/>
</dbReference>
<dbReference type="GO" id="GO:0000460">
    <property type="term" value="P:maturation of 5.8S rRNA"/>
    <property type="evidence" value="ECO:0007669"/>
    <property type="project" value="TreeGrafter"/>
</dbReference>
<evidence type="ECO:0000256" key="5">
    <source>
        <dbReference type="ARBA" id="ARBA00022806"/>
    </source>
</evidence>
<keyword evidence="15" id="KW-1185">Reference proteome</keyword>
<evidence type="ECO:0000256" key="6">
    <source>
        <dbReference type="ARBA" id="ARBA00022840"/>
    </source>
</evidence>
<dbReference type="InterPro" id="IPR012961">
    <property type="entry name" value="Ski2/MTR4_C"/>
</dbReference>
<dbReference type="PROSITE" id="PS51194">
    <property type="entry name" value="HELICASE_CTER"/>
    <property type="match status" value="1"/>
</dbReference>
<dbReference type="FunFam" id="1.20.1500.20:FF:000002">
    <property type="entry name" value="DEAD/DEAH box helicase, putative"/>
    <property type="match status" value="1"/>
</dbReference>
<dbReference type="InterPro" id="IPR011545">
    <property type="entry name" value="DEAD/DEAH_box_helicase_dom"/>
</dbReference>
<keyword evidence="5" id="KW-0347">Helicase</keyword>
<dbReference type="PIRSF" id="PIRSF005198">
    <property type="entry name" value="Antiviral_helicase_SKI2"/>
    <property type="match status" value="1"/>
</dbReference>
<comment type="similarity">
    <text evidence="9">Belongs to the DExH box helicase family. SKI2 subfamily.</text>
</comment>
<dbReference type="PROSITE" id="PS51257">
    <property type="entry name" value="PROKAR_LIPOPROTEIN"/>
    <property type="match status" value="1"/>
</dbReference>
<reference evidence="14 15" key="1">
    <citation type="journal article" date="2020" name="Mol. Plant">
        <title>The Chromosome-Based Rubber Tree Genome Provides New Insights into Spurge Genome Evolution and Rubber Biosynthesis.</title>
        <authorList>
            <person name="Liu J."/>
            <person name="Shi C."/>
            <person name="Shi C.C."/>
            <person name="Li W."/>
            <person name="Zhang Q.J."/>
            <person name="Zhang Y."/>
            <person name="Li K."/>
            <person name="Lu H.F."/>
            <person name="Shi C."/>
            <person name="Zhu S.T."/>
            <person name="Xiao Z.Y."/>
            <person name="Nan H."/>
            <person name="Yue Y."/>
            <person name="Zhu X.G."/>
            <person name="Wu Y."/>
            <person name="Hong X.N."/>
            <person name="Fan G.Y."/>
            <person name="Tong Y."/>
            <person name="Zhang D."/>
            <person name="Mao C.L."/>
            <person name="Liu Y.L."/>
            <person name="Hao S.J."/>
            <person name="Liu W.Q."/>
            <person name="Lv M.Q."/>
            <person name="Zhang H.B."/>
            <person name="Liu Y."/>
            <person name="Hu-Tang G.R."/>
            <person name="Wang J.P."/>
            <person name="Wang J.H."/>
            <person name="Sun Y.H."/>
            <person name="Ni S.B."/>
            <person name="Chen W.B."/>
            <person name="Zhang X.C."/>
            <person name="Jiao Y.N."/>
            <person name="Eichler E.E."/>
            <person name="Li G.H."/>
            <person name="Liu X."/>
            <person name="Gao L.Z."/>
        </authorList>
    </citation>
    <scope>NUCLEOTIDE SEQUENCE [LARGE SCALE GENOMIC DNA]</scope>
    <source>
        <strain evidence="15">cv. GT1</strain>
        <tissue evidence="14">Leaf</tissue>
    </source>
</reference>
<dbReference type="GO" id="GO:0003724">
    <property type="term" value="F:RNA helicase activity"/>
    <property type="evidence" value="ECO:0007669"/>
    <property type="project" value="UniProtKB-EC"/>
</dbReference>
<dbReference type="PANTHER" id="PTHR12131">
    <property type="entry name" value="ATP-DEPENDENT RNA AND DNA HELICASE"/>
    <property type="match status" value="1"/>
</dbReference>
<feature type="signal peptide" evidence="11">
    <location>
        <begin position="1"/>
        <end position="24"/>
    </location>
</feature>
<dbReference type="SMART" id="SM00487">
    <property type="entry name" value="DEXDc"/>
    <property type="match status" value="1"/>
</dbReference>
<evidence type="ECO:0000256" key="4">
    <source>
        <dbReference type="ARBA" id="ARBA00022801"/>
    </source>
</evidence>
<comment type="catalytic activity">
    <reaction evidence="8">
        <text>ATP + H2O = ADP + phosphate + H(+)</text>
        <dbReference type="Rhea" id="RHEA:13065"/>
        <dbReference type="ChEBI" id="CHEBI:15377"/>
        <dbReference type="ChEBI" id="CHEBI:15378"/>
        <dbReference type="ChEBI" id="CHEBI:30616"/>
        <dbReference type="ChEBI" id="CHEBI:43474"/>
        <dbReference type="ChEBI" id="CHEBI:456216"/>
        <dbReference type="EC" id="3.6.4.13"/>
    </reaction>
</comment>
<dbReference type="Pfam" id="PF13234">
    <property type="entry name" value="MTR4_beta-barrel"/>
    <property type="match status" value="1"/>
</dbReference>